<evidence type="ECO:0000256" key="1">
    <source>
        <dbReference type="ARBA" id="ARBA00008428"/>
    </source>
</evidence>
<gene>
    <name evidence="14" type="ORF">C7380_102225</name>
</gene>
<comment type="function">
    <text evidence="12">The main replicative DNA helicase, it participates in initiation and elongation during chromosome replication. Travels ahead of the DNA replisome, separating dsDNA into templates for DNA synthesis. A processive ATP-dependent 5'-3' DNA helicase it has DNA-dependent ATPase activity.</text>
</comment>
<evidence type="ECO:0000256" key="2">
    <source>
        <dbReference type="ARBA" id="ARBA00022515"/>
    </source>
</evidence>
<dbReference type="Pfam" id="PF03796">
    <property type="entry name" value="DnaB_C"/>
    <property type="match status" value="1"/>
</dbReference>
<dbReference type="SMART" id="SM00382">
    <property type="entry name" value="AAA"/>
    <property type="match status" value="1"/>
</dbReference>
<keyword evidence="15" id="KW-1185">Reference proteome</keyword>
<dbReference type="InterPro" id="IPR027417">
    <property type="entry name" value="P-loop_NTPase"/>
</dbReference>
<evidence type="ECO:0000256" key="9">
    <source>
        <dbReference type="ARBA" id="ARBA00023235"/>
    </source>
</evidence>
<sequence>MQNESFNPPNSLEAEESVLGSIFLDPSVIEDIMEEVRWQDFYYEKHRLIFKVIETLFINALPIDVVTVIERLRMDNLLDKVGGEETIINLAQAVPTTANVMYYSNIVKEKALLRNLITASSEIVESIRTVGDAQEILEYAEKRIFAIAEARATRTYDLLGNIIPDVADNIVYLKNQAESGNLGVVTGIGTGFHSLDKMTSGFHKSDLIIIAARPSMGKTSFALNLASNMALKYKKGVAIFSLEMSKEQLVNRILCSEAMVEIQKVRTGQINDEEWTKITNAAGNLQDSKLILDDEPGLDSRTLRAKARRIKREFDVDVILIDYLQLMQGRKGGNDSRQQEISEISRSLKLLARELGITVVALSQLSRAVEQREDKRPRLADLRESGAIEQDADMVMFLYRDSYYKRKKEDGQERLILNEPHESELIIGKQRNGPVGTIKLMFNPELATFYEIDRSHNI</sequence>
<evidence type="ECO:0000313" key="14">
    <source>
        <dbReference type="EMBL" id="PWJ96307.1"/>
    </source>
</evidence>
<dbReference type="InterPro" id="IPR007693">
    <property type="entry name" value="DNA_helicase_DnaB-like_N"/>
</dbReference>
<dbReference type="Gene3D" id="1.10.860.10">
    <property type="entry name" value="DNAb Helicase, Chain A"/>
    <property type="match status" value="1"/>
</dbReference>
<dbReference type="GO" id="GO:0005524">
    <property type="term" value="F:ATP binding"/>
    <property type="evidence" value="ECO:0007669"/>
    <property type="project" value="UniProtKB-UniRule"/>
</dbReference>
<evidence type="ECO:0000256" key="7">
    <source>
        <dbReference type="ARBA" id="ARBA00022840"/>
    </source>
</evidence>
<dbReference type="InterPro" id="IPR003593">
    <property type="entry name" value="AAA+_ATPase"/>
</dbReference>
<dbReference type="PANTHER" id="PTHR30153">
    <property type="entry name" value="REPLICATIVE DNA HELICASE DNAB"/>
    <property type="match status" value="1"/>
</dbReference>
<evidence type="ECO:0000256" key="6">
    <source>
        <dbReference type="ARBA" id="ARBA00022806"/>
    </source>
</evidence>
<keyword evidence="6 12" id="KW-0347">Helicase</keyword>
<dbReference type="GO" id="GO:0003677">
    <property type="term" value="F:DNA binding"/>
    <property type="evidence" value="ECO:0007669"/>
    <property type="project" value="UniProtKB-UniRule"/>
</dbReference>
<evidence type="ECO:0000256" key="3">
    <source>
        <dbReference type="ARBA" id="ARBA00022705"/>
    </source>
</evidence>
<dbReference type="EC" id="5.6.2.3" evidence="11 12"/>
<dbReference type="Gene3D" id="3.40.50.300">
    <property type="entry name" value="P-loop containing nucleotide triphosphate hydrolases"/>
    <property type="match status" value="1"/>
</dbReference>
<keyword evidence="2 12" id="KW-0639">Primosome</keyword>
<keyword evidence="4 12" id="KW-0547">Nucleotide-binding</keyword>
<dbReference type="EMBL" id="QGGI01000002">
    <property type="protein sequence ID" value="PWJ96307.1"/>
    <property type="molecule type" value="Genomic_DNA"/>
</dbReference>
<dbReference type="GO" id="GO:0016787">
    <property type="term" value="F:hydrolase activity"/>
    <property type="evidence" value="ECO:0007669"/>
    <property type="project" value="UniProtKB-KW"/>
</dbReference>
<proteinExistence type="inferred from homology"/>
<dbReference type="GO" id="GO:1990077">
    <property type="term" value="C:primosome complex"/>
    <property type="evidence" value="ECO:0007669"/>
    <property type="project" value="UniProtKB-UniRule"/>
</dbReference>
<evidence type="ECO:0000256" key="11">
    <source>
        <dbReference type="NCBIfam" id="TIGR00665"/>
    </source>
</evidence>
<dbReference type="GO" id="GO:0006269">
    <property type="term" value="P:DNA replication, synthesis of primer"/>
    <property type="evidence" value="ECO:0007669"/>
    <property type="project" value="UniProtKB-UniRule"/>
</dbReference>
<dbReference type="Pfam" id="PF00772">
    <property type="entry name" value="DnaB"/>
    <property type="match status" value="1"/>
</dbReference>
<dbReference type="RefSeq" id="WP_109603924.1">
    <property type="nucleotide sequence ID" value="NZ_JAMHJO010000001.1"/>
</dbReference>
<evidence type="ECO:0000259" key="13">
    <source>
        <dbReference type="PROSITE" id="PS51199"/>
    </source>
</evidence>
<organism evidence="14 15">
    <name type="scientific">Oceanotoga teriensis</name>
    <dbReference type="NCBI Taxonomy" id="515440"/>
    <lineage>
        <taxon>Bacteria</taxon>
        <taxon>Thermotogati</taxon>
        <taxon>Thermotogota</taxon>
        <taxon>Thermotogae</taxon>
        <taxon>Petrotogales</taxon>
        <taxon>Petrotogaceae</taxon>
        <taxon>Oceanotoga</taxon>
    </lineage>
</organism>
<keyword evidence="7 12" id="KW-0067">ATP-binding</keyword>
<evidence type="ECO:0000256" key="5">
    <source>
        <dbReference type="ARBA" id="ARBA00022801"/>
    </source>
</evidence>
<evidence type="ECO:0000313" key="15">
    <source>
        <dbReference type="Proteomes" id="UP000245921"/>
    </source>
</evidence>
<protein>
    <recommendedName>
        <fullName evidence="11 12">Replicative DNA helicase</fullName>
        <ecNumber evidence="11 12">5.6.2.3</ecNumber>
    </recommendedName>
</protein>
<dbReference type="FunFam" id="3.40.50.300:FF:001761">
    <property type="entry name" value="Replicative DNA helicase"/>
    <property type="match status" value="1"/>
</dbReference>
<evidence type="ECO:0000256" key="8">
    <source>
        <dbReference type="ARBA" id="ARBA00023125"/>
    </source>
</evidence>
<dbReference type="FunFam" id="1.10.860.10:FF:000001">
    <property type="entry name" value="Replicative DNA helicase"/>
    <property type="match status" value="1"/>
</dbReference>
<dbReference type="GO" id="GO:0043139">
    <property type="term" value="F:5'-3' DNA helicase activity"/>
    <property type="evidence" value="ECO:0007669"/>
    <property type="project" value="UniProtKB-EC"/>
</dbReference>
<evidence type="ECO:0000256" key="12">
    <source>
        <dbReference type="RuleBase" id="RU362085"/>
    </source>
</evidence>
<keyword evidence="9" id="KW-0413">Isomerase</keyword>
<name>A0AA45C8V0_9BACT</name>
<evidence type="ECO:0000256" key="4">
    <source>
        <dbReference type="ARBA" id="ARBA00022741"/>
    </source>
</evidence>
<dbReference type="InterPro" id="IPR036185">
    <property type="entry name" value="DNA_heli_DnaB-like_N_sf"/>
</dbReference>
<comment type="similarity">
    <text evidence="1 12">Belongs to the helicase family. DnaB subfamily.</text>
</comment>
<keyword evidence="5 12" id="KW-0378">Hydrolase</keyword>
<dbReference type="SUPFAM" id="SSF52540">
    <property type="entry name" value="P-loop containing nucleoside triphosphate hydrolases"/>
    <property type="match status" value="1"/>
</dbReference>
<dbReference type="NCBIfam" id="TIGR00665">
    <property type="entry name" value="DnaB"/>
    <property type="match status" value="1"/>
</dbReference>
<accession>A0AA45C8V0</accession>
<comment type="catalytic activity">
    <reaction evidence="10 12">
        <text>ATP + H2O = ADP + phosphate + H(+)</text>
        <dbReference type="Rhea" id="RHEA:13065"/>
        <dbReference type="ChEBI" id="CHEBI:15377"/>
        <dbReference type="ChEBI" id="CHEBI:15378"/>
        <dbReference type="ChEBI" id="CHEBI:30616"/>
        <dbReference type="ChEBI" id="CHEBI:43474"/>
        <dbReference type="ChEBI" id="CHEBI:456216"/>
        <dbReference type="EC" id="5.6.2.3"/>
    </reaction>
</comment>
<dbReference type="SUPFAM" id="SSF48024">
    <property type="entry name" value="N-terminal domain of DnaB helicase"/>
    <property type="match status" value="1"/>
</dbReference>
<dbReference type="InterPro" id="IPR016136">
    <property type="entry name" value="DNA_helicase_N/primase_C"/>
</dbReference>
<keyword evidence="3 12" id="KW-0235">DNA replication</keyword>
<dbReference type="PANTHER" id="PTHR30153:SF2">
    <property type="entry name" value="REPLICATIVE DNA HELICASE"/>
    <property type="match status" value="1"/>
</dbReference>
<reference evidence="14 15" key="1">
    <citation type="submission" date="2018-05" db="EMBL/GenBank/DDBJ databases">
        <title>Genomic Encyclopedia of Type Strains, Phase IV (KMG-IV): sequencing the most valuable type-strain genomes for metagenomic binning, comparative biology and taxonomic classification.</title>
        <authorList>
            <person name="Goeker M."/>
        </authorList>
    </citation>
    <scope>NUCLEOTIDE SEQUENCE [LARGE SCALE GENOMIC DNA]</scope>
    <source>
        <strain evidence="14 15">DSM 24906</strain>
    </source>
</reference>
<dbReference type="NCBIfam" id="NF004384">
    <property type="entry name" value="PRK05748.1"/>
    <property type="match status" value="1"/>
</dbReference>
<keyword evidence="8 12" id="KW-0238">DNA-binding</keyword>
<dbReference type="InterPro" id="IPR007694">
    <property type="entry name" value="DNA_helicase_DnaB-like_C"/>
</dbReference>
<dbReference type="GO" id="GO:0005829">
    <property type="term" value="C:cytosol"/>
    <property type="evidence" value="ECO:0007669"/>
    <property type="project" value="TreeGrafter"/>
</dbReference>
<dbReference type="InterPro" id="IPR007692">
    <property type="entry name" value="DNA_helicase_DnaB"/>
</dbReference>
<comment type="caution">
    <text evidence="14">The sequence shown here is derived from an EMBL/GenBank/DDBJ whole genome shotgun (WGS) entry which is preliminary data.</text>
</comment>
<dbReference type="AlphaFoldDB" id="A0AA45C8V0"/>
<dbReference type="PROSITE" id="PS51199">
    <property type="entry name" value="SF4_HELICASE"/>
    <property type="match status" value="1"/>
</dbReference>
<dbReference type="Proteomes" id="UP000245921">
    <property type="component" value="Unassembled WGS sequence"/>
</dbReference>
<dbReference type="CDD" id="cd00984">
    <property type="entry name" value="DnaB_C"/>
    <property type="match status" value="1"/>
</dbReference>
<feature type="domain" description="SF4 helicase" evidence="13">
    <location>
        <begin position="181"/>
        <end position="456"/>
    </location>
</feature>
<evidence type="ECO:0000256" key="10">
    <source>
        <dbReference type="ARBA" id="ARBA00048954"/>
    </source>
</evidence>